<evidence type="ECO:0000313" key="3">
    <source>
        <dbReference type="Proteomes" id="UP000294564"/>
    </source>
</evidence>
<dbReference type="AlphaFoldDB" id="A0A4R2NUJ1"/>
<sequence length="354" mass="40292">MGKIKKRGILCIALITFVMFGGMDANAQFLKKAAKKVKTLTKKSKKESASSDRKTAGAQFVSKNKMSSRFASGFTNLEMRVDKETRKGKEFNVYHFGSGDKLAFKLYPRFAKDDYQRDFDGVYSSNFVNEGEEVFHIDELKDVTDTNGQKHTFTPVPSPTKRVLKTPDGVYLVYAFDGGKKVGGKYPYYASSKSEITGPFVIAAPSAEKFDEWSGEKALSYVKDFEKRVKMGCFKFMPKEGKLHSAELAKLCEQAIYKKLKQYRNNANLEIRKLVVYSDEWKEKMDNVTDEVTDRQLIAYYVYVNGDDTDINAAKINQKNTDNGFSKDLVIEKLYSDKFSKDIPVSLVNKYFKK</sequence>
<dbReference type="RefSeq" id="WP_132794602.1">
    <property type="nucleotide sequence ID" value="NZ_SLXM01000004.1"/>
</dbReference>
<evidence type="ECO:0000256" key="1">
    <source>
        <dbReference type="SAM" id="SignalP"/>
    </source>
</evidence>
<dbReference type="EMBL" id="SLXM01000004">
    <property type="protein sequence ID" value="TCP25221.1"/>
    <property type="molecule type" value="Genomic_DNA"/>
</dbReference>
<accession>A0A4R2NUJ1</accession>
<dbReference type="OrthoDB" id="9818349at2"/>
<gene>
    <name evidence="2" type="ORF">EV195_104254</name>
</gene>
<name>A0A4R2NUJ1_9FLAO</name>
<reference evidence="2 3" key="1">
    <citation type="submission" date="2019-03" db="EMBL/GenBank/DDBJ databases">
        <title>Genomic Encyclopedia of Type Strains, Phase IV (KMG-IV): sequencing the most valuable type-strain genomes for metagenomic binning, comparative biology and taxonomic classification.</title>
        <authorList>
            <person name="Goeker M."/>
        </authorList>
    </citation>
    <scope>NUCLEOTIDE SEQUENCE [LARGE SCALE GENOMIC DNA]</scope>
    <source>
        <strain evidence="2 3">DSM 14836</strain>
    </source>
</reference>
<evidence type="ECO:0000313" key="2">
    <source>
        <dbReference type="EMBL" id="TCP25221.1"/>
    </source>
</evidence>
<comment type="caution">
    <text evidence="2">The sequence shown here is derived from an EMBL/GenBank/DDBJ whole genome shotgun (WGS) entry which is preliminary data.</text>
</comment>
<proteinExistence type="predicted"/>
<dbReference type="Proteomes" id="UP000294564">
    <property type="component" value="Unassembled WGS sequence"/>
</dbReference>
<keyword evidence="1" id="KW-0732">Signal</keyword>
<keyword evidence="3" id="KW-1185">Reference proteome</keyword>
<protein>
    <submittedName>
        <fullName evidence="2">Uncharacterized protein</fullName>
    </submittedName>
</protein>
<feature type="chain" id="PRO_5020518499" evidence="1">
    <location>
        <begin position="28"/>
        <end position="354"/>
    </location>
</feature>
<organism evidence="2 3">
    <name type="scientific">Tenacibaculum skagerrakense</name>
    <dbReference type="NCBI Taxonomy" id="186571"/>
    <lineage>
        <taxon>Bacteria</taxon>
        <taxon>Pseudomonadati</taxon>
        <taxon>Bacteroidota</taxon>
        <taxon>Flavobacteriia</taxon>
        <taxon>Flavobacteriales</taxon>
        <taxon>Flavobacteriaceae</taxon>
        <taxon>Tenacibaculum</taxon>
    </lineage>
</organism>
<feature type="signal peptide" evidence="1">
    <location>
        <begin position="1"/>
        <end position="27"/>
    </location>
</feature>